<feature type="transmembrane region" description="Helical" evidence="1">
    <location>
        <begin position="269"/>
        <end position="287"/>
    </location>
</feature>
<proteinExistence type="predicted"/>
<dbReference type="InterPro" id="IPR010266">
    <property type="entry name" value="NnrS"/>
</dbReference>
<feature type="transmembrane region" description="Helical" evidence="1">
    <location>
        <begin position="224"/>
        <end position="248"/>
    </location>
</feature>
<feature type="transmembrane region" description="Helical" evidence="1">
    <location>
        <begin position="352"/>
        <end position="374"/>
    </location>
</feature>
<dbReference type="Proteomes" id="UP000197361">
    <property type="component" value="Unassembled WGS sequence"/>
</dbReference>
<gene>
    <name evidence="2" type="ORF">CDQ92_15220</name>
</gene>
<keyword evidence="1" id="KW-0472">Membrane</keyword>
<organism evidence="2 3">
    <name type="scientific">Sphingopyxis bauzanensis</name>
    <dbReference type="NCBI Taxonomy" id="651663"/>
    <lineage>
        <taxon>Bacteria</taxon>
        <taxon>Pseudomonadati</taxon>
        <taxon>Pseudomonadota</taxon>
        <taxon>Alphaproteobacteria</taxon>
        <taxon>Sphingomonadales</taxon>
        <taxon>Sphingomonadaceae</taxon>
        <taxon>Sphingopyxis</taxon>
    </lineage>
</organism>
<evidence type="ECO:0000313" key="2">
    <source>
        <dbReference type="EMBL" id="OWQ96075.1"/>
    </source>
</evidence>
<feature type="transmembrane region" description="Helical" evidence="1">
    <location>
        <begin position="74"/>
        <end position="94"/>
    </location>
</feature>
<protein>
    <recommendedName>
        <fullName evidence="4">Short-chain dehydrogenase</fullName>
    </recommendedName>
</protein>
<dbReference type="AlphaFoldDB" id="A0A246JSU2"/>
<dbReference type="Pfam" id="PF05940">
    <property type="entry name" value="NnrS"/>
    <property type="match status" value="1"/>
</dbReference>
<feature type="transmembrane region" description="Helical" evidence="1">
    <location>
        <begin position="386"/>
        <end position="407"/>
    </location>
</feature>
<reference evidence="2 3" key="1">
    <citation type="journal article" date="2010" name="Int. J. Syst. Evol. Microbiol.">
        <title>Sphingopyxis bauzanensis sp. nov., a psychrophilic bacterium isolated from soil.</title>
        <authorList>
            <person name="Zhang D.C."/>
            <person name="Liu H.C."/>
            <person name="Xin Y.H."/>
            <person name="Zhou Y.G."/>
            <person name="Schinner F."/>
            <person name="Margesin R."/>
        </authorList>
    </citation>
    <scope>NUCLEOTIDE SEQUENCE [LARGE SCALE GENOMIC DNA]</scope>
    <source>
        <strain evidence="2 3">DSM 22271</strain>
    </source>
</reference>
<feature type="transmembrane region" description="Helical" evidence="1">
    <location>
        <begin position="137"/>
        <end position="154"/>
    </location>
</feature>
<evidence type="ECO:0000256" key="1">
    <source>
        <dbReference type="SAM" id="Phobius"/>
    </source>
</evidence>
<sequence>MSGSFTRTDRNLSNVDRDHLRNCGMSMNETERGLGWKIPPCEGPLVLNNTDRLQLRRKRMAQSPALLRGGFRPFFVGAAAWAVISLAVWIMILFDLAHSQLFEDPLAWHRHEMLFGFVGAAIAGFALTAVPNWTGRLPIAGGPLAMLFGIWVAGRLLPFLVSPENLLLLIIEPGFYVLLALLLAREIIKSRNRNFPIVAVIGLFGIADLVDRVAMAGLLEMTKIGWQSGLALVVFLISVIGGRIVPSFTRNWLMAQHAGEPMPTQPDRFDKVVLVFTALALMLWLFWPSSVPTGVGLIATAIAHFVRLVRWQGWRCRSNALLSILHVGYLWLPAGLFLLALAQLTLVSETAAIHALTAGAMATMILAVMSRASLGHTGRELAASKLTTIAFVLINIAAVMRVSAALGIEEQRITLILAAFAWFAAFGLFLLEYIPILFSESNKKGSEERS</sequence>
<feature type="transmembrane region" description="Helical" evidence="1">
    <location>
        <begin position="293"/>
        <end position="309"/>
    </location>
</feature>
<dbReference type="EMBL" id="NISK01000003">
    <property type="protein sequence ID" value="OWQ96075.1"/>
    <property type="molecule type" value="Genomic_DNA"/>
</dbReference>
<feature type="transmembrane region" description="Helical" evidence="1">
    <location>
        <begin position="196"/>
        <end position="218"/>
    </location>
</feature>
<name>A0A246JSU2_9SPHN</name>
<feature type="transmembrane region" description="Helical" evidence="1">
    <location>
        <begin position="321"/>
        <end position="346"/>
    </location>
</feature>
<accession>A0A246JSU2</accession>
<keyword evidence="1" id="KW-1133">Transmembrane helix</keyword>
<keyword evidence="3" id="KW-1185">Reference proteome</keyword>
<comment type="caution">
    <text evidence="2">The sequence shown here is derived from an EMBL/GenBank/DDBJ whole genome shotgun (WGS) entry which is preliminary data.</text>
</comment>
<feature type="transmembrane region" description="Helical" evidence="1">
    <location>
        <begin position="166"/>
        <end position="184"/>
    </location>
</feature>
<feature type="transmembrane region" description="Helical" evidence="1">
    <location>
        <begin position="413"/>
        <end position="434"/>
    </location>
</feature>
<evidence type="ECO:0000313" key="3">
    <source>
        <dbReference type="Proteomes" id="UP000197361"/>
    </source>
</evidence>
<keyword evidence="1" id="KW-0812">Transmembrane</keyword>
<feature type="transmembrane region" description="Helical" evidence="1">
    <location>
        <begin position="114"/>
        <end position="130"/>
    </location>
</feature>
<evidence type="ECO:0008006" key="4">
    <source>
        <dbReference type="Google" id="ProtNLM"/>
    </source>
</evidence>